<sequence length="97" mass="10963">MAEQQEIVASAPAEVNPEPITDMEVEAAEKRAREGTEETEDVGESKKQKVEEEEKPNGSDPVKLGPKEFVTSVAMFDYFTKFMHFWPTDLDVNKMLV</sequence>
<evidence type="ECO:0000256" key="1">
    <source>
        <dbReference type="SAM" id="MobiDB-lite"/>
    </source>
</evidence>
<protein>
    <submittedName>
        <fullName evidence="2">Uncharacterized protein</fullName>
    </submittedName>
</protein>
<reference evidence="2" key="1">
    <citation type="submission" date="2019-12" db="EMBL/GenBank/DDBJ databases">
        <title>Genome sequencing and annotation of Brassica cretica.</title>
        <authorList>
            <person name="Studholme D.J."/>
            <person name="Sarris P.F."/>
        </authorList>
    </citation>
    <scope>NUCLEOTIDE SEQUENCE</scope>
    <source>
        <strain evidence="2">PFS-001/15</strain>
        <tissue evidence="2">Leaf</tissue>
    </source>
</reference>
<feature type="region of interest" description="Disordered" evidence="1">
    <location>
        <begin position="1"/>
        <end position="65"/>
    </location>
</feature>
<comment type="caution">
    <text evidence="2">The sequence shown here is derived from an EMBL/GenBank/DDBJ whole genome shotgun (WGS) entry which is preliminary data.</text>
</comment>
<dbReference type="AlphaFoldDB" id="A0A8S9KPG7"/>
<organism evidence="2 3">
    <name type="scientific">Brassica cretica</name>
    <name type="common">Mustard</name>
    <dbReference type="NCBI Taxonomy" id="69181"/>
    <lineage>
        <taxon>Eukaryota</taxon>
        <taxon>Viridiplantae</taxon>
        <taxon>Streptophyta</taxon>
        <taxon>Embryophyta</taxon>
        <taxon>Tracheophyta</taxon>
        <taxon>Spermatophyta</taxon>
        <taxon>Magnoliopsida</taxon>
        <taxon>eudicotyledons</taxon>
        <taxon>Gunneridae</taxon>
        <taxon>Pentapetalae</taxon>
        <taxon>rosids</taxon>
        <taxon>malvids</taxon>
        <taxon>Brassicales</taxon>
        <taxon>Brassicaceae</taxon>
        <taxon>Brassiceae</taxon>
        <taxon>Brassica</taxon>
    </lineage>
</organism>
<gene>
    <name evidence="2" type="ORF">F2Q68_00012490</name>
</gene>
<feature type="compositionally biased region" description="Basic and acidic residues" evidence="1">
    <location>
        <begin position="43"/>
        <end position="57"/>
    </location>
</feature>
<name>A0A8S9KPG7_BRACR</name>
<proteinExistence type="predicted"/>
<dbReference type="Proteomes" id="UP000712281">
    <property type="component" value="Unassembled WGS sequence"/>
</dbReference>
<evidence type="ECO:0000313" key="3">
    <source>
        <dbReference type="Proteomes" id="UP000712281"/>
    </source>
</evidence>
<evidence type="ECO:0000313" key="2">
    <source>
        <dbReference type="EMBL" id="KAF2595617.1"/>
    </source>
</evidence>
<feature type="compositionally biased region" description="Basic and acidic residues" evidence="1">
    <location>
        <begin position="27"/>
        <end position="36"/>
    </location>
</feature>
<accession>A0A8S9KPG7</accession>
<dbReference type="EMBL" id="QGKW02000717">
    <property type="protein sequence ID" value="KAF2595617.1"/>
    <property type="molecule type" value="Genomic_DNA"/>
</dbReference>